<comment type="caution">
    <text evidence="9">The sequence shown here is derived from an EMBL/GenBank/DDBJ whole genome shotgun (WGS) entry which is preliminary data.</text>
</comment>
<evidence type="ECO:0000256" key="5">
    <source>
        <dbReference type="SAM" id="MobiDB-lite"/>
    </source>
</evidence>
<feature type="domain" description="HTH myb-type" evidence="7">
    <location>
        <begin position="8"/>
        <end position="57"/>
    </location>
</feature>
<gene>
    <name evidence="9" type="ORF">A4X03_0g2704</name>
    <name evidence="8" type="ORF">JKIAZH3_G9595</name>
</gene>
<feature type="domain" description="Myb-like" evidence="6">
    <location>
        <begin position="114"/>
        <end position="164"/>
    </location>
</feature>
<dbReference type="Proteomes" id="UP000077671">
    <property type="component" value="Unassembled WGS sequence"/>
</dbReference>
<feature type="domain" description="Myb-like" evidence="6">
    <location>
        <begin position="8"/>
        <end position="61"/>
    </location>
</feature>
<feature type="region of interest" description="Disordered" evidence="5">
    <location>
        <begin position="188"/>
        <end position="211"/>
    </location>
</feature>
<evidence type="ECO:0000256" key="1">
    <source>
        <dbReference type="ARBA" id="ARBA00023015"/>
    </source>
</evidence>
<evidence type="ECO:0000256" key="4">
    <source>
        <dbReference type="ARBA" id="ARBA00023242"/>
    </source>
</evidence>
<dbReference type="GO" id="GO:0000978">
    <property type="term" value="F:RNA polymerase II cis-regulatory region sequence-specific DNA binding"/>
    <property type="evidence" value="ECO:0007669"/>
    <property type="project" value="TreeGrafter"/>
</dbReference>
<evidence type="ECO:0000256" key="3">
    <source>
        <dbReference type="ARBA" id="ARBA00023163"/>
    </source>
</evidence>
<feature type="compositionally biased region" description="Low complexity" evidence="5">
    <location>
        <begin position="420"/>
        <end position="446"/>
    </location>
</feature>
<dbReference type="PANTHER" id="PTHR46621">
    <property type="entry name" value="SNRNA-ACTIVATING PROTEIN COMPLEX SUBUNIT 4"/>
    <property type="match status" value="1"/>
</dbReference>
<dbReference type="Proteomes" id="UP000836402">
    <property type="component" value="Unassembled WGS sequence"/>
</dbReference>
<dbReference type="PROSITE" id="PS50090">
    <property type="entry name" value="MYB_LIKE"/>
    <property type="match status" value="3"/>
</dbReference>
<keyword evidence="3" id="KW-0804">Transcription</keyword>
<dbReference type="InterPro" id="IPR051575">
    <property type="entry name" value="Myb-like_DNA-bd"/>
</dbReference>
<proteinExistence type="predicted"/>
<feature type="compositionally biased region" description="Polar residues" evidence="5">
    <location>
        <begin position="471"/>
        <end position="486"/>
    </location>
</feature>
<feature type="region of interest" description="Disordered" evidence="5">
    <location>
        <begin position="418"/>
        <end position="494"/>
    </location>
</feature>
<dbReference type="PROSITE" id="PS51294">
    <property type="entry name" value="HTH_MYB"/>
    <property type="match status" value="3"/>
</dbReference>
<evidence type="ECO:0000313" key="8">
    <source>
        <dbReference type="EMBL" id="CAD6948176.1"/>
    </source>
</evidence>
<reference evidence="9" key="1">
    <citation type="submission" date="2016-04" db="EMBL/GenBank/DDBJ databases">
        <authorList>
            <person name="Nguyen H.D."/>
            <person name="Kesanakurti P."/>
            <person name="Cullis J."/>
            <person name="Levesque C.A."/>
            <person name="Hambleton S."/>
        </authorList>
    </citation>
    <scope>NUCLEOTIDE SEQUENCE</scope>
    <source>
        <strain evidence="9">DAOMC 238032</strain>
    </source>
</reference>
<dbReference type="EMBL" id="CAJHJG010005179">
    <property type="protein sequence ID" value="CAD6948176.1"/>
    <property type="molecule type" value="Genomic_DNA"/>
</dbReference>
<keyword evidence="1" id="KW-0805">Transcription regulation</keyword>
<evidence type="ECO:0000259" key="6">
    <source>
        <dbReference type="PROSITE" id="PS50090"/>
    </source>
</evidence>
<dbReference type="Pfam" id="PF13921">
    <property type="entry name" value="Myb_DNA-bind_6"/>
    <property type="match status" value="1"/>
</dbReference>
<feature type="domain" description="HTH myb-type" evidence="7">
    <location>
        <begin position="119"/>
        <end position="168"/>
    </location>
</feature>
<accession>A0A177UM40</accession>
<dbReference type="Gene3D" id="1.10.10.60">
    <property type="entry name" value="Homeodomain-like"/>
    <property type="match status" value="3"/>
</dbReference>
<evidence type="ECO:0000259" key="7">
    <source>
        <dbReference type="PROSITE" id="PS51294"/>
    </source>
</evidence>
<evidence type="ECO:0000313" key="9">
    <source>
        <dbReference type="EMBL" id="KAE8262115.1"/>
    </source>
</evidence>
<dbReference type="PANTHER" id="PTHR46621:SF1">
    <property type="entry name" value="SNRNA-ACTIVATING PROTEIN COMPLEX SUBUNIT 4"/>
    <property type="match status" value="1"/>
</dbReference>
<dbReference type="SUPFAM" id="SSF46689">
    <property type="entry name" value="Homeodomain-like"/>
    <property type="match status" value="2"/>
</dbReference>
<keyword evidence="11" id="KW-1185">Reference proteome</keyword>
<name>A0A177UM40_9BASI</name>
<keyword evidence="4" id="KW-0539">Nucleus</keyword>
<reference evidence="8" key="3">
    <citation type="submission" date="2020-10" db="EMBL/GenBank/DDBJ databases">
        <authorList>
            <person name="Sedaghatjoo S."/>
        </authorList>
    </citation>
    <scope>NUCLEOTIDE SEQUENCE</scope>
    <source>
        <strain evidence="8">AZH3</strain>
    </source>
</reference>
<protein>
    <submittedName>
        <fullName evidence="9">Uncharacterized protein</fullName>
    </submittedName>
</protein>
<dbReference type="InterPro" id="IPR017930">
    <property type="entry name" value="Myb_dom"/>
</dbReference>
<feature type="domain" description="Myb-like" evidence="6">
    <location>
        <begin position="62"/>
        <end position="113"/>
    </location>
</feature>
<dbReference type="CDD" id="cd00167">
    <property type="entry name" value="SANT"/>
    <property type="match status" value="3"/>
</dbReference>
<evidence type="ECO:0000313" key="10">
    <source>
        <dbReference type="Proteomes" id="UP000077671"/>
    </source>
</evidence>
<dbReference type="InterPro" id="IPR001005">
    <property type="entry name" value="SANT/Myb"/>
</dbReference>
<sequence length="510" mass="54908">MGRMPKTIPGRPRRMWTPAEDAKLKAMVKAAGDKVPRWSEIAKSLDGRNRKDVRKRWSYCLNPTLTKGAWSKQEDALLRAAINDLGTDEWVHVASRVGSRTGDQCAKRWRDVLDPSIAHERWTPADDAKLMDLTKTFGHNWSLIATHFPGRRGVQCRNRSHSLSKRQEMSGKASNGISMATRFRSRVTLPTPVSSSSSSSSSSQGLLQDSAGPPMSALPWWNPMTQTHLTSTPVGSEHDVLSPGWLAAPESVRNLNPSNSMAFVQQLPDSEFSFKHNGSLAGSSQRFPEVPILPGMFALLSSLNPAHPDSVMSQQFSPPQPPPQVPAELPWAPQNGAFFVTAAPSEPPLANAQSSEMFNGFRPFRLPPGSEIKPGHSTAPILDSGMTVPAASTSTAHPFTSWGAPNACVPIGYHPSPTDSQYGSSTAPSQSSSFQEGSIGGSSITTASFFFHSPPGTSVGRAQPSHHPQTHHQYAQPSTPSETGCHSSGPPYPASSAEIHSKMAMFLGGV</sequence>
<reference evidence="9" key="2">
    <citation type="journal article" date="2019" name="IMA Fungus">
        <title>Genome sequencing and comparison of five Tilletia species to identify candidate genes for the detection of regulated species infecting wheat.</title>
        <authorList>
            <person name="Nguyen H.D.T."/>
            <person name="Sultana T."/>
            <person name="Kesanakurti P."/>
            <person name="Hambleton S."/>
        </authorList>
    </citation>
    <scope>NUCLEOTIDE SEQUENCE</scope>
    <source>
        <strain evidence="9">DAOMC 238032</strain>
    </source>
</reference>
<evidence type="ECO:0000313" key="11">
    <source>
        <dbReference type="Proteomes" id="UP000836402"/>
    </source>
</evidence>
<dbReference type="SMART" id="SM00717">
    <property type="entry name" value="SANT"/>
    <property type="match status" value="3"/>
</dbReference>
<evidence type="ECO:0000256" key="2">
    <source>
        <dbReference type="ARBA" id="ARBA00023125"/>
    </source>
</evidence>
<feature type="compositionally biased region" description="Low complexity" evidence="5">
    <location>
        <begin position="194"/>
        <end position="203"/>
    </location>
</feature>
<dbReference type="AlphaFoldDB" id="A0A177UM40"/>
<dbReference type="GO" id="GO:0019185">
    <property type="term" value="C:snRNA-activating protein complex"/>
    <property type="evidence" value="ECO:0007669"/>
    <property type="project" value="TreeGrafter"/>
</dbReference>
<dbReference type="InterPro" id="IPR009057">
    <property type="entry name" value="Homeodomain-like_sf"/>
</dbReference>
<keyword evidence="2" id="KW-0238">DNA-binding</keyword>
<organism evidence="9 10">
    <name type="scientific">Tilletia caries</name>
    <name type="common">wheat bunt fungus</name>
    <dbReference type="NCBI Taxonomy" id="13290"/>
    <lineage>
        <taxon>Eukaryota</taxon>
        <taxon>Fungi</taxon>
        <taxon>Dikarya</taxon>
        <taxon>Basidiomycota</taxon>
        <taxon>Ustilaginomycotina</taxon>
        <taxon>Exobasidiomycetes</taxon>
        <taxon>Tilletiales</taxon>
        <taxon>Tilletiaceae</taxon>
        <taxon>Tilletia</taxon>
    </lineage>
</organism>
<dbReference type="GO" id="GO:0042796">
    <property type="term" value="P:snRNA transcription by RNA polymerase III"/>
    <property type="evidence" value="ECO:0007669"/>
    <property type="project" value="TreeGrafter"/>
</dbReference>
<dbReference type="EMBL" id="LWDD02000275">
    <property type="protein sequence ID" value="KAE8262115.1"/>
    <property type="molecule type" value="Genomic_DNA"/>
</dbReference>
<dbReference type="Pfam" id="PF00249">
    <property type="entry name" value="Myb_DNA-binding"/>
    <property type="match status" value="1"/>
</dbReference>
<dbReference type="GO" id="GO:0001006">
    <property type="term" value="F:RNA polymerase III type 3 promoter sequence-specific DNA binding"/>
    <property type="evidence" value="ECO:0007669"/>
    <property type="project" value="TreeGrafter"/>
</dbReference>
<dbReference type="GO" id="GO:0042795">
    <property type="term" value="P:snRNA transcription by RNA polymerase II"/>
    <property type="evidence" value="ECO:0007669"/>
    <property type="project" value="TreeGrafter"/>
</dbReference>
<feature type="domain" description="HTH myb-type" evidence="7">
    <location>
        <begin position="62"/>
        <end position="117"/>
    </location>
</feature>